<evidence type="ECO:0000259" key="6">
    <source>
        <dbReference type="Pfam" id="PF25549"/>
    </source>
</evidence>
<evidence type="ECO:0000313" key="9">
    <source>
        <dbReference type="Proteomes" id="UP000293852"/>
    </source>
</evidence>
<dbReference type="Gene3D" id="2.60.40.10">
    <property type="entry name" value="Immunoglobulins"/>
    <property type="match status" value="1"/>
</dbReference>
<evidence type="ECO:0000256" key="3">
    <source>
        <dbReference type="SAM" id="Phobius"/>
    </source>
</evidence>
<comment type="caution">
    <text evidence="8">The sequence shown here is derived from an EMBL/GenBank/DDBJ whole genome shotgun (WGS) entry which is preliminary data.</text>
</comment>
<feature type="region of interest" description="Disordered" evidence="2">
    <location>
        <begin position="1"/>
        <end position="25"/>
    </location>
</feature>
<dbReference type="PANTHER" id="PTHR34819:SF3">
    <property type="entry name" value="CELL SURFACE PROTEIN"/>
    <property type="match status" value="1"/>
</dbReference>
<sequence>MSSNSSPGTRRSLRSGHGSPPARRRAEVQRRLAAWVSALAVAVASLVAPAVGSAIAATAQAPMADSVPQVPPDLRPGVPHDPALIYQEDFSSGTPKVGPDVNSVSLAAYTGLGLAAPYTAAEAWLPGWKACNGHILNAESAQPSDPGCVANGGLDKNGGSGAVQHAAWFYLRYMAYALGLAQGQAHEGALANNAVASETNGGDPQPAGVQLAADFGGGLTTQAGHYYTASAYFAAMHCRADSALGWNDPKQSFTLILEDGSRKLVGVDLNPCDSAFGIAGFNPYNAKHPTVAANNNVGSVYVSKVVAPKPVLLTEGNTIVGLEIANATNKSLGNDLAFDLPTIFDVTPRIDAEFGDAEIVLDEESTLTFTITNTSDLDAKERWSFTDGLPDGVRLAGDPNMRTTCEAVDLESGNSGTLTVTGDLPQGEAFCTVTVDVVGTEVGTWPDPLDGLDRHGLVKGNTDPSIDVVRPALTLVKSTEATQARVGEEITYAFEVTNTGTVELTDVTVVDDNGDVQVQGDPVTLAPGEKHTFTGTWVIPGDEVSDYSVDNSATATGVYQEHTVTDESAVSIPAYVTITAEYVDEYGRPVHDPTLVYDDKMGEDYASSPLDVPGYTFSKVKDGSLPQEGVAESDGVITYVYTRVPGYMSAGYVFTKEAEPPTGAEVLPGDLVTYTLTGANTGDVPLLVTVDDDLSGVLAHASAAGMVVVTLGPDGSQVEVGRFAVSDATVAWTGTVPAGESVTITYQVRVDDGAWGVELTNTADSTATPEEGDRITAPREETRHVTPAGPAFDLAKEASPASGSVVLPGDTVAYTLTGTNAGGVTSSVTVTDDLSGLLAHADLVGSITATVSGVPVAAPTLVADVLTWTGSVGPEQTVVITYEVTVKADAWGVTLVNLASATTTPSRGDPMSTDEVSTDHATPGYAFEKTASPGTGDTVQVGDRVTYTLTGANFGQTALDPVTITDDLTQVLAYATLVDGSLTAAIDGATAASAPVLSGTSLTWTGSLQAGQIVEVSYTVVVADGSEGEVLRNVAFSEVTPPDSETPIGTPEEETTHEVRGYLFTKEAQPASGTAVMPGQTVDYTLTGTNTGAVTLDPVRIADDLSKVLAYADLVGAPVATIEGVGSVPAPRVDGANLTWSGALEPGQVVRVAYQVRVHDDAWGVTLTNHATSSSTPPSGSPAPSPDVVTEHPTPGYEFAKTADPASGTAVPVGATVTFTLTGSNTGPVALLPATITDDLSGVLRHARLVSGSLDASIDGVDDIPEPTIDGGTLTWTGPLEPGQVVRVTYQVTVVDGGADATLENVAALTGTLPTGGEVPGASARTEHPVTVPPEAPDVVTRVIRALPRTGAEVAASLGALVALVGCGTWLVVGSRRRRRG</sequence>
<evidence type="ECO:0000259" key="5">
    <source>
        <dbReference type="Pfam" id="PF24346"/>
    </source>
</evidence>
<keyword evidence="1" id="KW-0677">Repeat</keyword>
<dbReference type="Proteomes" id="UP000293852">
    <property type="component" value="Unassembled WGS sequence"/>
</dbReference>
<keyword evidence="9" id="KW-1185">Reference proteome</keyword>
<dbReference type="Pfam" id="PF06458">
    <property type="entry name" value="MucBP"/>
    <property type="match status" value="1"/>
</dbReference>
<evidence type="ECO:0000259" key="4">
    <source>
        <dbReference type="Pfam" id="PF06458"/>
    </source>
</evidence>
<name>A0A4Q7M5M5_9MICO</name>
<organism evidence="8 9">
    <name type="scientific">Xylanimonas ulmi</name>
    <dbReference type="NCBI Taxonomy" id="228973"/>
    <lineage>
        <taxon>Bacteria</taxon>
        <taxon>Bacillati</taxon>
        <taxon>Actinomycetota</taxon>
        <taxon>Actinomycetes</taxon>
        <taxon>Micrococcales</taxon>
        <taxon>Promicromonosporaceae</taxon>
        <taxon>Xylanimonas</taxon>
    </lineage>
</organism>
<gene>
    <name evidence="8" type="ORF">EV386_2615</name>
</gene>
<reference evidence="8 9" key="1">
    <citation type="submission" date="2019-02" db="EMBL/GenBank/DDBJ databases">
        <title>Sequencing the genomes of 1000 actinobacteria strains.</title>
        <authorList>
            <person name="Klenk H.-P."/>
        </authorList>
    </citation>
    <scope>NUCLEOTIDE SEQUENCE [LARGE SCALE GENOMIC DNA]</scope>
    <source>
        <strain evidence="8 9">DSM 16932</strain>
    </source>
</reference>
<evidence type="ECO:0000259" key="7">
    <source>
        <dbReference type="Pfam" id="PF25564"/>
    </source>
</evidence>
<dbReference type="InterPro" id="IPR057693">
    <property type="entry name" value="DUF7933"/>
</dbReference>
<dbReference type="GO" id="GO:0005975">
    <property type="term" value="P:carbohydrate metabolic process"/>
    <property type="evidence" value="ECO:0007669"/>
    <property type="project" value="UniProtKB-ARBA"/>
</dbReference>
<accession>A0A4Q7M5M5</accession>
<feature type="region of interest" description="Disordered" evidence="2">
    <location>
        <begin position="1168"/>
        <end position="1207"/>
    </location>
</feature>
<feature type="domain" description="DUF7933" evidence="7">
    <location>
        <begin position="348"/>
        <end position="444"/>
    </location>
</feature>
<dbReference type="EMBL" id="SGWX01000001">
    <property type="protein sequence ID" value="RZS62287.1"/>
    <property type="molecule type" value="Genomic_DNA"/>
</dbReference>
<feature type="domain" description="DUF7927" evidence="6">
    <location>
        <begin position="926"/>
        <end position="1058"/>
    </location>
</feature>
<evidence type="ECO:0000313" key="8">
    <source>
        <dbReference type="EMBL" id="RZS62287.1"/>
    </source>
</evidence>
<feature type="domain" description="DUF7927" evidence="6">
    <location>
        <begin position="1064"/>
        <end position="1193"/>
    </location>
</feature>
<dbReference type="NCBIfam" id="TIGR01451">
    <property type="entry name" value="B_ant_repeat"/>
    <property type="match status" value="1"/>
</dbReference>
<dbReference type="PANTHER" id="PTHR34819">
    <property type="entry name" value="LARGE CYSTEINE-RICH PERIPLASMIC PROTEIN OMCB"/>
    <property type="match status" value="1"/>
</dbReference>
<dbReference type="InterPro" id="IPR047589">
    <property type="entry name" value="DUF11_rpt"/>
</dbReference>
<dbReference type="InterPro" id="IPR051172">
    <property type="entry name" value="Chlamydia_OmcB"/>
</dbReference>
<feature type="domain" description="DUF7927" evidence="6">
    <location>
        <begin position="652"/>
        <end position="769"/>
    </location>
</feature>
<protein>
    <submittedName>
        <fullName evidence="8">Putative repeat protein (TIGR01451 family)/fimbrial isopeptide formation D2 family protein</fullName>
    </submittedName>
</protein>
<feature type="domain" description="DUF7927" evidence="6">
    <location>
        <begin position="793"/>
        <end position="920"/>
    </location>
</feature>
<dbReference type="NCBIfam" id="TIGR04226">
    <property type="entry name" value="RrgB_K2N_iso_D2"/>
    <property type="match status" value="1"/>
</dbReference>
<dbReference type="InterPro" id="IPR009459">
    <property type="entry name" value="MucBP_dom"/>
</dbReference>
<feature type="domain" description="MucBP" evidence="4">
    <location>
        <begin position="577"/>
        <end position="642"/>
    </location>
</feature>
<keyword evidence="3" id="KW-0812">Transmembrane</keyword>
<dbReference type="InterPro" id="IPR026466">
    <property type="entry name" value="Fim_isopep_form_D2_dom"/>
</dbReference>
<evidence type="ECO:0000256" key="1">
    <source>
        <dbReference type="ARBA" id="ARBA00022737"/>
    </source>
</evidence>
<dbReference type="InterPro" id="IPR057687">
    <property type="entry name" value="DUF7927"/>
</dbReference>
<dbReference type="Pfam" id="PF24346">
    <property type="entry name" value="DUF7507"/>
    <property type="match status" value="1"/>
</dbReference>
<proteinExistence type="predicted"/>
<evidence type="ECO:0000256" key="2">
    <source>
        <dbReference type="SAM" id="MobiDB-lite"/>
    </source>
</evidence>
<dbReference type="InterPro" id="IPR013783">
    <property type="entry name" value="Ig-like_fold"/>
</dbReference>
<dbReference type="InterPro" id="IPR055354">
    <property type="entry name" value="DUF7507"/>
</dbReference>
<feature type="transmembrane region" description="Helical" evidence="3">
    <location>
        <begin position="1354"/>
        <end position="1373"/>
    </location>
</feature>
<feature type="domain" description="DUF7927" evidence="6">
    <location>
        <begin position="1197"/>
        <end position="1330"/>
    </location>
</feature>
<dbReference type="Gene3D" id="3.10.20.320">
    <property type="entry name" value="Putative peptidoglycan bound protein (lpxtg motif)"/>
    <property type="match status" value="1"/>
</dbReference>
<feature type="domain" description="DUF7507" evidence="5">
    <location>
        <begin position="471"/>
        <end position="565"/>
    </location>
</feature>
<dbReference type="Pfam" id="PF25564">
    <property type="entry name" value="DUF7933"/>
    <property type="match status" value="1"/>
</dbReference>
<keyword evidence="3" id="KW-1133">Transmembrane helix</keyword>
<keyword evidence="3" id="KW-0472">Membrane</keyword>
<dbReference type="Pfam" id="PF25549">
    <property type="entry name" value="DUF7927"/>
    <property type="match status" value="5"/>
</dbReference>